<evidence type="ECO:0000259" key="9">
    <source>
        <dbReference type="SMART" id="SM01382"/>
    </source>
</evidence>
<dbReference type="Pfam" id="PF00181">
    <property type="entry name" value="Ribosomal_L2_N"/>
    <property type="match status" value="1"/>
</dbReference>
<evidence type="ECO:0000259" key="10">
    <source>
        <dbReference type="SMART" id="SM01383"/>
    </source>
</evidence>
<dbReference type="InterPro" id="IPR022671">
    <property type="entry name" value="Ribosomal_uL2_CS"/>
</dbReference>
<proteinExistence type="inferred from homology"/>
<keyword evidence="11" id="KW-0150">Chloroplast</keyword>
<evidence type="ECO:0000256" key="6">
    <source>
        <dbReference type="ARBA" id="ARBA00023274"/>
    </source>
</evidence>
<dbReference type="AlphaFoldDB" id="A0A386AXD1"/>
<organism evidence="11">
    <name type="scientific">Halimeda micronesica</name>
    <dbReference type="NCBI Taxonomy" id="170426"/>
    <lineage>
        <taxon>Eukaryota</taxon>
        <taxon>Viridiplantae</taxon>
        <taxon>Chlorophyta</taxon>
        <taxon>core chlorophytes</taxon>
        <taxon>Ulvophyceae</taxon>
        <taxon>TCBD clade</taxon>
        <taxon>Bryopsidales</taxon>
        <taxon>Halimedineae</taxon>
        <taxon>Halimedaceae</taxon>
        <taxon>Halimedeae</taxon>
        <taxon>Halimeda</taxon>
    </lineage>
</organism>
<dbReference type="InterPro" id="IPR022666">
    <property type="entry name" value="Ribosomal_uL2_RNA-bd_dom"/>
</dbReference>
<dbReference type="EMBL" id="MH591087">
    <property type="protein sequence ID" value="AYC64008.1"/>
    <property type="molecule type" value="Genomic_DNA"/>
</dbReference>
<evidence type="ECO:0000313" key="11">
    <source>
        <dbReference type="EMBL" id="AYC64008.1"/>
    </source>
</evidence>
<dbReference type="SUPFAM" id="SSF50249">
    <property type="entry name" value="Nucleic acid-binding proteins"/>
    <property type="match status" value="1"/>
</dbReference>
<protein>
    <recommendedName>
        <fullName evidence="7">Large ribosomal subunit protein uL2m</fullName>
    </recommendedName>
</protein>
<comment type="similarity">
    <text evidence="2">Belongs to the universal ribosomal protein uL2 family.</text>
</comment>
<dbReference type="PIRSF" id="PIRSF002158">
    <property type="entry name" value="Ribosomal_L2"/>
    <property type="match status" value="1"/>
</dbReference>
<dbReference type="InterPro" id="IPR012340">
    <property type="entry name" value="NA-bd_OB-fold"/>
</dbReference>
<evidence type="ECO:0000256" key="4">
    <source>
        <dbReference type="ARBA" id="ARBA00022640"/>
    </source>
</evidence>
<dbReference type="InterPro" id="IPR008991">
    <property type="entry name" value="Translation_prot_SH3-like_sf"/>
</dbReference>
<dbReference type="FunFam" id="4.10.950.10:FF:000001">
    <property type="entry name" value="50S ribosomal protein L2"/>
    <property type="match status" value="1"/>
</dbReference>
<keyword evidence="5 11" id="KW-0689">Ribosomal protein</keyword>
<dbReference type="Pfam" id="PF03947">
    <property type="entry name" value="Ribosomal_L2_C"/>
    <property type="match status" value="1"/>
</dbReference>
<dbReference type="GO" id="GO:0003735">
    <property type="term" value="F:structural constituent of ribosome"/>
    <property type="evidence" value="ECO:0007669"/>
    <property type="project" value="InterPro"/>
</dbReference>
<dbReference type="GO" id="GO:0032543">
    <property type="term" value="P:mitochondrial translation"/>
    <property type="evidence" value="ECO:0007669"/>
    <property type="project" value="TreeGrafter"/>
</dbReference>
<dbReference type="InterPro" id="IPR014722">
    <property type="entry name" value="Rib_uL2_dom2"/>
</dbReference>
<name>A0A386AXD1_9CHLO</name>
<dbReference type="PROSITE" id="PS00467">
    <property type="entry name" value="RIBOSOMAL_L2"/>
    <property type="match status" value="1"/>
</dbReference>
<keyword evidence="4 11" id="KW-0934">Plastid</keyword>
<evidence type="ECO:0000256" key="2">
    <source>
        <dbReference type="ARBA" id="ARBA00005636"/>
    </source>
</evidence>
<feature type="domain" description="Large ribosomal subunit protein uL2 RNA-binding" evidence="10">
    <location>
        <begin position="16"/>
        <end position="90"/>
    </location>
</feature>
<keyword evidence="6" id="KW-0687">Ribonucleoprotein</keyword>
<geneLocation type="chloroplast" evidence="11"/>
<dbReference type="Gene3D" id="2.30.30.30">
    <property type="match status" value="1"/>
</dbReference>
<dbReference type="InterPro" id="IPR005880">
    <property type="entry name" value="Ribosomal_uL2_bac/org-type"/>
</dbReference>
<dbReference type="SUPFAM" id="SSF50104">
    <property type="entry name" value="Translation proteins SH3-like domain"/>
    <property type="match status" value="1"/>
</dbReference>
<comment type="subcellular location">
    <subcellularLocation>
        <location evidence="1">Plastid</location>
    </subcellularLocation>
</comment>
<dbReference type="NCBIfam" id="TIGR01171">
    <property type="entry name" value="rplB_bact"/>
    <property type="match status" value="1"/>
</dbReference>
<feature type="region of interest" description="Disordered" evidence="8">
    <location>
        <begin position="1"/>
        <end position="29"/>
    </location>
</feature>
<sequence length="248" mass="27660">MKIFKRNQYHHQRKYGRNKKISSYHRGGGHPRIYRKIQPIGLPMNITGQVKTIEYDPNRSAQIAGILYENGSKKYQISPIGLKLGTKLIAGSNAPLKIGNTLPLKNIPLGTNIYNIEPLPGNGGKFVRAAGTTALVIAKFESWVTIRLPSGEIRLFSNNCWATIGQVSNVNHFNRSLKKAGYSRWLGIRPRVRGSAKNPVDHPHGGGEGRAPIGRCHPLTPWGKPTLGKRTRRPRKYSNTFIIRRNGS</sequence>
<evidence type="ECO:0000256" key="8">
    <source>
        <dbReference type="SAM" id="MobiDB-lite"/>
    </source>
</evidence>
<dbReference type="GO" id="GO:0009536">
    <property type="term" value="C:plastid"/>
    <property type="evidence" value="ECO:0007669"/>
    <property type="project" value="UniProtKB-SubCell"/>
</dbReference>
<feature type="region of interest" description="Disordered" evidence="8">
    <location>
        <begin position="193"/>
        <end position="248"/>
    </location>
</feature>
<gene>
    <name evidence="11" type="primary">rpl2</name>
</gene>
<dbReference type="InterPro" id="IPR014726">
    <property type="entry name" value="Ribosomal_uL2_dom3"/>
</dbReference>
<evidence type="ECO:0000256" key="5">
    <source>
        <dbReference type="ARBA" id="ARBA00022980"/>
    </source>
</evidence>
<dbReference type="PANTHER" id="PTHR13691:SF5">
    <property type="entry name" value="LARGE RIBOSOMAL SUBUNIT PROTEIN UL2M"/>
    <property type="match status" value="1"/>
</dbReference>
<dbReference type="Gene3D" id="4.10.950.10">
    <property type="entry name" value="Ribosomal protein L2, domain 3"/>
    <property type="match status" value="1"/>
</dbReference>
<dbReference type="GO" id="GO:0005762">
    <property type="term" value="C:mitochondrial large ribosomal subunit"/>
    <property type="evidence" value="ECO:0007669"/>
    <property type="project" value="TreeGrafter"/>
</dbReference>
<comment type="subunit">
    <text evidence="3">Part of the 50S ribosomal subunit.</text>
</comment>
<evidence type="ECO:0000256" key="3">
    <source>
        <dbReference type="ARBA" id="ARBA00011838"/>
    </source>
</evidence>
<evidence type="ECO:0000256" key="7">
    <source>
        <dbReference type="ARBA" id="ARBA00069872"/>
    </source>
</evidence>
<dbReference type="Gene3D" id="2.40.50.140">
    <property type="entry name" value="Nucleic acid-binding proteins"/>
    <property type="match status" value="1"/>
</dbReference>
<dbReference type="SMART" id="SM01383">
    <property type="entry name" value="Ribosomal_L2"/>
    <property type="match status" value="1"/>
</dbReference>
<accession>A0A386AXD1</accession>
<dbReference type="GO" id="GO:0003723">
    <property type="term" value="F:RNA binding"/>
    <property type="evidence" value="ECO:0007669"/>
    <property type="project" value="InterPro"/>
</dbReference>
<reference evidence="11" key="2">
    <citation type="journal article" date="2019" name="Mol. Phylogenet. Evol.">
        <title>Reassessment of the classification of bryopsidales (chlorophyta) based on chloroplast phylogenomic analyses.</title>
        <authorList>
            <person name="Cremen M.C."/>
            <person name="Leliaert F."/>
            <person name="West J."/>
            <person name="Lam D.W."/>
            <person name="Shimada S."/>
            <person name="Lopez-Bautista J.M."/>
            <person name="Verbruggen H."/>
        </authorList>
    </citation>
    <scope>NUCLEOTIDE SEQUENCE</scope>
</reference>
<dbReference type="PANTHER" id="PTHR13691">
    <property type="entry name" value="RIBOSOMAL PROTEIN L2"/>
    <property type="match status" value="1"/>
</dbReference>
<dbReference type="FunFam" id="2.30.30.30:FF:000001">
    <property type="entry name" value="50S ribosomal protein L2"/>
    <property type="match status" value="1"/>
</dbReference>
<feature type="compositionally biased region" description="Basic residues" evidence="8">
    <location>
        <begin position="227"/>
        <end position="236"/>
    </location>
</feature>
<evidence type="ECO:0000256" key="1">
    <source>
        <dbReference type="ARBA" id="ARBA00004474"/>
    </source>
</evidence>
<feature type="domain" description="Large ribosomal subunit protein uL2 C-terminal" evidence="9">
    <location>
        <begin position="96"/>
        <end position="225"/>
    </location>
</feature>
<dbReference type="InterPro" id="IPR002171">
    <property type="entry name" value="Ribosomal_uL2"/>
</dbReference>
<dbReference type="SMART" id="SM01382">
    <property type="entry name" value="Ribosomal_L2_C"/>
    <property type="match status" value="1"/>
</dbReference>
<dbReference type="InterPro" id="IPR022669">
    <property type="entry name" value="Ribosomal_uL2_C"/>
</dbReference>
<dbReference type="GO" id="GO:0016740">
    <property type="term" value="F:transferase activity"/>
    <property type="evidence" value="ECO:0007669"/>
    <property type="project" value="InterPro"/>
</dbReference>
<reference evidence="11" key="1">
    <citation type="submission" date="2018-07" db="EMBL/GenBank/DDBJ databases">
        <authorList>
            <person name="Quirk P.G."/>
            <person name="Krulwich T.A."/>
        </authorList>
    </citation>
    <scope>NUCLEOTIDE SEQUENCE</scope>
</reference>